<dbReference type="InterPro" id="IPR036291">
    <property type="entry name" value="NAD(P)-bd_dom_sf"/>
</dbReference>
<evidence type="ECO:0000313" key="4">
    <source>
        <dbReference type="Proteomes" id="UP000198362"/>
    </source>
</evidence>
<dbReference type="Pfam" id="PF01370">
    <property type="entry name" value="Epimerase"/>
    <property type="match status" value="1"/>
</dbReference>
<dbReference type="EMBL" id="FZPH01000004">
    <property type="protein sequence ID" value="SNT32898.1"/>
    <property type="molecule type" value="Genomic_DNA"/>
</dbReference>
<name>A0A239LSP2_9ACTN</name>
<reference evidence="3 4" key="1">
    <citation type="submission" date="2017-06" db="EMBL/GenBank/DDBJ databases">
        <authorList>
            <person name="Kim H.J."/>
            <person name="Triplett B.A."/>
        </authorList>
    </citation>
    <scope>NUCLEOTIDE SEQUENCE [LARGE SCALE GENOMIC DNA]</scope>
    <source>
        <strain evidence="3 4">CGMCC 4.5593</strain>
    </source>
</reference>
<dbReference type="Proteomes" id="UP000198362">
    <property type="component" value="Unassembled WGS sequence"/>
</dbReference>
<dbReference type="AlphaFoldDB" id="A0A239LSP2"/>
<protein>
    <submittedName>
        <fullName evidence="3">Uncharacterized conserved protein YbjT, contains NAD(P)-binding and DUF2867 domains</fullName>
    </submittedName>
</protein>
<organism evidence="3 4">
    <name type="scientific">Asanoa hainanensis</name>
    <dbReference type="NCBI Taxonomy" id="560556"/>
    <lineage>
        <taxon>Bacteria</taxon>
        <taxon>Bacillati</taxon>
        <taxon>Actinomycetota</taxon>
        <taxon>Actinomycetes</taxon>
        <taxon>Micromonosporales</taxon>
        <taxon>Micromonosporaceae</taxon>
        <taxon>Asanoa</taxon>
    </lineage>
</organism>
<dbReference type="GO" id="GO:0016020">
    <property type="term" value="C:membrane"/>
    <property type="evidence" value="ECO:0007669"/>
    <property type="project" value="UniProtKB-SubCell"/>
</dbReference>
<dbReference type="PANTHER" id="PTHR14097:SF8">
    <property type="entry name" value="NAD(P)-BINDING DOMAIN-CONTAINING PROTEIN"/>
    <property type="match status" value="1"/>
</dbReference>
<sequence length="219" mass="23674">MRVLLTGTTGMVGQGVLRECLLAPDVSEVVSLGRSPLNTEHPKLRSIVVTDLFDLDGAADALADIDACFFCLGVSSVGMSAETYFRLTHDLTMAVADALAAHSPDPTFVYVSGAGTSETSRQRWAQVKGRTERELMERFPKGYMFRPGFIEPLHGIRPSSRGYRIALAVGGFLIPLYRRLAPNQVVTTEDMGRAMLAVARTGAPKHILNNPDIGALARA</sequence>
<accession>A0A239LSP2</accession>
<dbReference type="InterPro" id="IPR001509">
    <property type="entry name" value="Epimerase_deHydtase"/>
</dbReference>
<dbReference type="RefSeq" id="WP_089248471.1">
    <property type="nucleotide sequence ID" value="NZ_FZPH01000004.1"/>
</dbReference>
<dbReference type="SUPFAM" id="SSF51735">
    <property type="entry name" value="NAD(P)-binding Rossmann-fold domains"/>
    <property type="match status" value="1"/>
</dbReference>
<keyword evidence="4" id="KW-1185">Reference proteome</keyword>
<comment type="subcellular location">
    <subcellularLocation>
        <location evidence="1">Membrane</location>
    </subcellularLocation>
</comment>
<dbReference type="OrthoDB" id="9798632at2"/>
<dbReference type="Gene3D" id="3.40.50.720">
    <property type="entry name" value="NAD(P)-binding Rossmann-like Domain"/>
    <property type="match status" value="1"/>
</dbReference>
<gene>
    <name evidence="3" type="ORF">SAMN05421812_104523</name>
</gene>
<evidence type="ECO:0000256" key="1">
    <source>
        <dbReference type="ARBA" id="ARBA00004370"/>
    </source>
</evidence>
<evidence type="ECO:0000313" key="3">
    <source>
        <dbReference type="EMBL" id="SNT32898.1"/>
    </source>
</evidence>
<evidence type="ECO:0000259" key="2">
    <source>
        <dbReference type="Pfam" id="PF01370"/>
    </source>
</evidence>
<proteinExistence type="predicted"/>
<feature type="domain" description="NAD-dependent epimerase/dehydratase" evidence="2">
    <location>
        <begin position="3"/>
        <end position="114"/>
    </location>
</feature>
<dbReference type="PANTHER" id="PTHR14097">
    <property type="entry name" value="OXIDOREDUCTASE HTATIP2"/>
    <property type="match status" value="1"/>
</dbReference>